<proteinExistence type="predicted"/>
<feature type="domain" description="DUF6532" evidence="2">
    <location>
        <begin position="511"/>
        <end position="698"/>
    </location>
</feature>
<organism evidence="3 4">
    <name type="scientific">Lyophyllum shimeji</name>
    <name type="common">Hon-shimeji</name>
    <name type="synonym">Tricholoma shimeji</name>
    <dbReference type="NCBI Taxonomy" id="47721"/>
    <lineage>
        <taxon>Eukaryota</taxon>
        <taxon>Fungi</taxon>
        <taxon>Dikarya</taxon>
        <taxon>Basidiomycota</taxon>
        <taxon>Agaricomycotina</taxon>
        <taxon>Agaricomycetes</taxon>
        <taxon>Agaricomycetidae</taxon>
        <taxon>Agaricales</taxon>
        <taxon>Tricholomatineae</taxon>
        <taxon>Lyophyllaceae</taxon>
        <taxon>Lyophyllum</taxon>
    </lineage>
</organism>
<feature type="compositionally biased region" description="Polar residues" evidence="1">
    <location>
        <begin position="452"/>
        <end position="462"/>
    </location>
</feature>
<keyword evidence="4" id="KW-1185">Reference proteome</keyword>
<evidence type="ECO:0000259" key="2">
    <source>
        <dbReference type="Pfam" id="PF20149"/>
    </source>
</evidence>
<feature type="compositionally biased region" description="Polar residues" evidence="1">
    <location>
        <begin position="271"/>
        <end position="284"/>
    </location>
</feature>
<evidence type="ECO:0000256" key="1">
    <source>
        <dbReference type="SAM" id="MobiDB-lite"/>
    </source>
</evidence>
<feature type="region of interest" description="Disordered" evidence="1">
    <location>
        <begin position="421"/>
        <end position="471"/>
    </location>
</feature>
<comment type="caution">
    <text evidence="3">The sequence shown here is derived from an EMBL/GenBank/DDBJ whole genome shotgun (WGS) entry which is preliminary data.</text>
</comment>
<gene>
    <name evidence="3" type="ORF">LshimejAT787_1502270</name>
</gene>
<reference evidence="3" key="1">
    <citation type="submission" date="2022-07" db="EMBL/GenBank/DDBJ databases">
        <title>The genome of Lyophyllum shimeji provides insight into the initial evolution of ectomycorrhizal fungal genome.</title>
        <authorList>
            <person name="Kobayashi Y."/>
            <person name="Shibata T."/>
            <person name="Hirakawa H."/>
            <person name="Shigenobu S."/>
            <person name="Nishiyama T."/>
            <person name="Yamada A."/>
            <person name="Hasebe M."/>
            <person name="Kawaguchi M."/>
        </authorList>
    </citation>
    <scope>NUCLEOTIDE SEQUENCE</scope>
    <source>
        <strain evidence="3">AT787</strain>
    </source>
</reference>
<dbReference type="Proteomes" id="UP001063166">
    <property type="component" value="Unassembled WGS sequence"/>
</dbReference>
<name>A0A9P3PYT1_LYOSH</name>
<dbReference type="AlphaFoldDB" id="A0A9P3PYT1"/>
<sequence>MHFNQRNKKSRKFSLRDFWPRTLIPALLSEVGFIGGNDQRLLCLLCSSRHKPGSFPPYLRTHVQSTGFRRHNSSFSGANSSLSSLVTLPCALMMSHVHSGPHVSSLELPLIHVGERAQRCALSIQLATYLFELGNTHAPGSAGLPFLRAVFDIGSMIIHPSCPKTVAVASRRHQPHRHLDSARELRCLACQEVERVEAQGSLQEKQSSEWVIWRRSPPTLGNGPLPHNTATTNDYLNHHYVAGPRTRGAAARKSVPKAPAPPAPSHTSSSRVRTLTEKQQQNVEQHAAKASAAEQWAQTKILRARQAEEEEFGFRRVNSDIESEDEYGTSGTAFTSMTVTPTVKTIVRNGRTLVRRVPSFNENSPPQGSFVAPPRNRNLIRRVSGPASRGPPHFMMDPGQHLEGQLQAPTHYEYSDAHPELQYSPHSLTPPQPNKPSSLANVLHTENHPRPSITTAPSTIDSPPSGHVKTGTVRKAHPLTVSPSATVITKKIKSEGGADFDQLSKTILEVAISAYRARIATEEPYPERLVDRDWAADTWIEACHAQGVQIEFDEDIERLITSRSSQCRGQLKTNCRALMPLLYGLDSDIGKRENRDNVEDLLNRSAFLYKDPKKRTGFLLHPIIPTVINKTWFKNKNDEGIVHSCFSEGGIPLVTIALVATAVECCLDEWQSGEHVDVPFSAAQYQAKYNAHMTTLVNFEAKTKEANIIPRLRQHLLKKAMKHAKVDETASSTQTVELADADIEAAKKEWEAINLSDDEDGN</sequence>
<dbReference type="Pfam" id="PF20149">
    <property type="entry name" value="DUF6532"/>
    <property type="match status" value="1"/>
</dbReference>
<evidence type="ECO:0000313" key="4">
    <source>
        <dbReference type="Proteomes" id="UP001063166"/>
    </source>
</evidence>
<dbReference type="EMBL" id="BRPK01000015">
    <property type="protein sequence ID" value="GLB44043.1"/>
    <property type="molecule type" value="Genomic_DNA"/>
</dbReference>
<feature type="region of interest" description="Disordered" evidence="1">
    <location>
        <begin position="245"/>
        <end position="287"/>
    </location>
</feature>
<protein>
    <recommendedName>
        <fullName evidence="2">DUF6532 domain-containing protein</fullName>
    </recommendedName>
</protein>
<dbReference type="OrthoDB" id="3257342at2759"/>
<evidence type="ECO:0000313" key="3">
    <source>
        <dbReference type="EMBL" id="GLB44043.1"/>
    </source>
</evidence>
<accession>A0A9P3PYT1</accession>
<dbReference type="InterPro" id="IPR045341">
    <property type="entry name" value="DUF6532"/>
</dbReference>